<dbReference type="SUPFAM" id="SSF50475">
    <property type="entry name" value="FMN-binding split barrel"/>
    <property type="match status" value="1"/>
</dbReference>
<evidence type="ECO:0000313" key="3">
    <source>
        <dbReference type="EMBL" id="BFD45495.1"/>
    </source>
</evidence>
<dbReference type="SMART" id="SM00903">
    <property type="entry name" value="Flavin_Reduct"/>
    <property type="match status" value="1"/>
</dbReference>
<dbReference type="InterPro" id="IPR050268">
    <property type="entry name" value="NADH-dep_flavin_reductase"/>
</dbReference>
<evidence type="ECO:0000256" key="1">
    <source>
        <dbReference type="ARBA" id="ARBA00023002"/>
    </source>
</evidence>
<organism evidence="3">
    <name type="scientific">Candidatus Tisiphia endosymbiont of Sergentomyia squamirostris</name>
    <dbReference type="NCBI Taxonomy" id="3113639"/>
    <lineage>
        <taxon>Bacteria</taxon>
        <taxon>Pseudomonadati</taxon>
        <taxon>Pseudomonadota</taxon>
        <taxon>Alphaproteobacteria</taxon>
        <taxon>Rickettsiales</taxon>
        <taxon>Rickettsiaceae</taxon>
        <taxon>Rickettsieae</taxon>
        <taxon>Candidatus Tisiphia</taxon>
    </lineage>
</organism>
<sequence length="160" mass="17634">MASTVNSERFKQALSTLPTGVTIISTLYNNKLFGFTADSFTSVSLLPPLVSFCLDKQAFSMSAFTSSKYFAVSILAEDQEDISRHFSKFNTDKFAGISYNLGCATNCPLIEGAVCHIECNKFSQYEVGDHVILVGEVINTIVNSNLNPLVHCLRQYRGLK</sequence>
<name>A0AAT9G6T5_9RICK</name>
<evidence type="ECO:0000259" key="2">
    <source>
        <dbReference type="SMART" id="SM00903"/>
    </source>
</evidence>
<proteinExistence type="predicted"/>
<accession>A0AAT9G6T5</accession>
<keyword evidence="1" id="KW-0560">Oxidoreductase</keyword>
<dbReference type="EMBL" id="AP029170">
    <property type="protein sequence ID" value="BFD45495.1"/>
    <property type="molecule type" value="Genomic_DNA"/>
</dbReference>
<feature type="domain" description="Flavin reductase like" evidence="2">
    <location>
        <begin position="14"/>
        <end position="158"/>
    </location>
</feature>
<gene>
    <name evidence="3" type="ORF">DMENIID0002_01410</name>
</gene>
<dbReference type="AlphaFoldDB" id="A0AAT9G6T5"/>
<protein>
    <submittedName>
        <fullName evidence="3">Flavin reductase family protein</fullName>
    </submittedName>
</protein>
<dbReference type="GO" id="GO:0042602">
    <property type="term" value="F:riboflavin reductase (NADPH) activity"/>
    <property type="evidence" value="ECO:0007669"/>
    <property type="project" value="TreeGrafter"/>
</dbReference>
<dbReference type="PANTHER" id="PTHR30466:SF1">
    <property type="entry name" value="FMN REDUCTASE (NADH) RUTF"/>
    <property type="match status" value="1"/>
</dbReference>
<dbReference type="InterPro" id="IPR002563">
    <property type="entry name" value="Flavin_Rdtase-like_dom"/>
</dbReference>
<dbReference type="PANTHER" id="PTHR30466">
    <property type="entry name" value="FLAVIN REDUCTASE"/>
    <property type="match status" value="1"/>
</dbReference>
<dbReference type="Gene3D" id="2.30.110.10">
    <property type="entry name" value="Electron Transport, Fmn-binding Protein, Chain A"/>
    <property type="match status" value="1"/>
</dbReference>
<dbReference type="GO" id="GO:0010181">
    <property type="term" value="F:FMN binding"/>
    <property type="evidence" value="ECO:0007669"/>
    <property type="project" value="InterPro"/>
</dbReference>
<reference evidence="3" key="1">
    <citation type="submission" date="2024-01" db="EMBL/GenBank/DDBJ databases">
        <title>Sequencing the genomes of a sandfly, Sergentomyia squamirostris, and its two endosymbionts.</title>
        <authorList>
            <person name="Itokawa K."/>
            <person name="Sanjoba C."/>
        </authorList>
    </citation>
    <scope>NUCLEOTIDE SEQUENCE</scope>
    <source>
        <strain evidence="3">RiSSQ</strain>
    </source>
</reference>
<dbReference type="InterPro" id="IPR012349">
    <property type="entry name" value="Split_barrel_FMN-bd"/>
</dbReference>
<dbReference type="Pfam" id="PF01613">
    <property type="entry name" value="Flavin_Reduct"/>
    <property type="match status" value="1"/>
</dbReference>